<dbReference type="SMART" id="SM00355">
    <property type="entry name" value="ZnF_C2H2"/>
    <property type="match status" value="13"/>
</dbReference>
<evidence type="ECO:0000256" key="15">
    <source>
        <dbReference type="SAM" id="MobiDB-lite"/>
    </source>
</evidence>
<organism evidence="17 18">
    <name type="scientific">Eschrichtius robustus</name>
    <name type="common">California gray whale</name>
    <name type="synonym">Eschrichtius gibbosus</name>
    <dbReference type="NCBI Taxonomy" id="9764"/>
    <lineage>
        <taxon>Eukaryota</taxon>
        <taxon>Metazoa</taxon>
        <taxon>Chordata</taxon>
        <taxon>Craniata</taxon>
        <taxon>Vertebrata</taxon>
        <taxon>Euteleostomi</taxon>
        <taxon>Mammalia</taxon>
        <taxon>Eutheria</taxon>
        <taxon>Laurasiatheria</taxon>
        <taxon>Artiodactyla</taxon>
        <taxon>Whippomorpha</taxon>
        <taxon>Cetacea</taxon>
        <taxon>Mysticeti</taxon>
        <taxon>Eschrichtiidae</taxon>
        <taxon>Eschrichtius</taxon>
    </lineage>
</organism>
<evidence type="ECO:0000313" key="18">
    <source>
        <dbReference type="Proteomes" id="UP001159641"/>
    </source>
</evidence>
<keyword evidence="4" id="KW-1017">Isopeptide bond</keyword>
<dbReference type="FunFam" id="3.30.160.60:FF:001143">
    <property type="entry name" value="zinc finger and BTB domain-containing protein 40"/>
    <property type="match status" value="1"/>
</dbReference>
<dbReference type="InterPro" id="IPR036236">
    <property type="entry name" value="Znf_C2H2_sf"/>
</dbReference>
<comment type="subcellular location">
    <subcellularLocation>
        <location evidence="2">Nucleus</location>
    </subcellularLocation>
</comment>
<evidence type="ECO:0000256" key="11">
    <source>
        <dbReference type="ARBA" id="ARBA00023125"/>
    </source>
</evidence>
<name>A0AB34GKR7_ESCRO</name>
<feature type="domain" description="C2H2-type" evidence="16">
    <location>
        <begin position="622"/>
        <end position="649"/>
    </location>
</feature>
<keyword evidence="5" id="KW-0479">Metal-binding</keyword>
<dbReference type="FunFam" id="3.30.160.60:FF:000917">
    <property type="entry name" value="Zinc finger and BTB domain containing 40"/>
    <property type="match status" value="1"/>
</dbReference>
<keyword evidence="7 14" id="KW-0863">Zinc-finger</keyword>
<evidence type="ECO:0000256" key="12">
    <source>
        <dbReference type="ARBA" id="ARBA00023163"/>
    </source>
</evidence>
<dbReference type="AlphaFoldDB" id="A0AB34GKR7"/>
<keyword evidence="9" id="KW-0832">Ubl conjugation</keyword>
<evidence type="ECO:0000256" key="7">
    <source>
        <dbReference type="ARBA" id="ARBA00022771"/>
    </source>
</evidence>
<evidence type="ECO:0000256" key="3">
    <source>
        <dbReference type="ARBA" id="ARBA00006991"/>
    </source>
</evidence>
<protein>
    <recommendedName>
        <fullName evidence="16">C2H2-type domain-containing protein</fullName>
    </recommendedName>
</protein>
<keyword evidence="6" id="KW-0677">Repeat</keyword>
<dbReference type="InterPro" id="IPR050636">
    <property type="entry name" value="C2H2-ZF_domain-containing"/>
</dbReference>
<keyword evidence="11" id="KW-0238">DNA-binding</keyword>
<feature type="domain" description="C2H2-type" evidence="16">
    <location>
        <begin position="650"/>
        <end position="678"/>
    </location>
</feature>
<feature type="region of interest" description="Disordered" evidence="15">
    <location>
        <begin position="418"/>
        <end position="460"/>
    </location>
</feature>
<dbReference type="FunFam" id="3.30.160.60:FF:001640">
    <property type="entry name" value="Zinc finger and BTB domain containing 40"/>
    <property type="match status" value="1"/>
</dbReference>
<feature type="domain" description="C2H2-type" evidence="16">
    <location>
        <begin position="735"/>
        <end position="757"/>
    </location>
</feature>
<dbReference type="SUPFAM" id="SSF57667">
    <property type="entry name" value="beta-beta-alpha zinc fingers"/>
    <property type="match status" value="6"/>
</dbReference>
<comment type="function">
    <text evidence="1">May be involved in transcriptional regulation.</text>
</comment>
<feature type="domain" description="C2H2-type" evidence="16">
    <location>
        <begin position="707"/>
        <end position="734"/>
    </location>
</feature>
<proteinExistence type="inferred from homology"/>
<evidence type="ECO:0000256" key="4">
    <source>
        <dbReference type="ARBA" id="ARBA00022499"/>
    </source>
</evidence>
<feature type="region of interest" description="Disordered" evidence="15">
    <location>
        <begin position="508"/>
        <end position="529"/>
    </location>
</feature>
<dbReference type="FunFam" id="3.30.160.60:FF:000696">
    <property type="entry name" value="Zinc finger and BTB domain containing 40"/>
    <property type="match status" value="1"/>
</dbReference>
<gene>
    <name evidence="17" type="ORF">J1605_000939</name>
</gene>
<dbReference type="FunFam" id="3.30.160.60:FF:001792">
    <property type="entry name" value="Zinc finger and BTB domain-containing 40"/>
    <property type="match status" value="1"/>
</dbReference>
<dbReference type="GO" id="GO:0003677">
    <property type="term" value="F:DNA binding"/>
    <property type="evidence" value="ECO:0007669"/>
    <property type="project" value="UniProtKB-KW"/>
</dbReference>
<feature type="domain" description="C2H2-type" evidence="16">
    <location>
        <begin position="565"/>
        <end position="592"/>
    </location>
</feature>
<keyword evidence="18" id="KW-1185">Reference proteome</keyword>
<dbReference type="GO" id="GO:0008270">
    <property type="term" value="F:zinc ion binding"/>
    <property type="evidence" value="ECO:0007669"/>
    <property type="project" value="UniProtKB-KW"/>
</dbReference>
<feature type="domain" description="C2H2-type" evidence="16">
    <location>
        <begin position="593"/>
        <end position="621"/>
    </location>
</feature>
<evidence type="ECO:0000256" key="5">
    <source>
        <dbReference type="ARBA" id="ARBA00022723"/>
    </source>
</evidence>
<evidence type="ECO:0000256" key="1">
    <source>
        <dbReference type="ARBA" id="ARBA00003767"/>
    </source>
</evidence>
<feature type="domain" description="C2H2-type" evidence="16">
    <location>
        <begin position="536"/>
        <end position="564"/>
    </location>
</feature>
<keyword evidence="12" id="KW-0804">Transcription</keyword>
<keyword evidence="10" id="KW-0805">Transcription regulation</keyword>
<dbReference type="Gene3D" id="3.30.160.60">
    <property type="entry name" value="Classic Zinc Finger"/>
    <property type="match status" value="9"/>
</dbReference>
<dbReference type="FunFam" id="3.30.160.60:FF:001154">
    <property type="entry name" value="zinc finger and BTB domain-containing protein 40"/>
    <property type="match status" value="1"/>
</dbReference>
<comment type="similarity">
    <text evidence="3">Belongs to the krueppel C2H2-type zinc-finger protein family.</text>
</comment>
<evidence type="ECO:0000256" key="2">
    <source>
        <dbReference type="ARBA" id="ARBA00004123"/>
    </source>
</evidence>
<keyword evidence="13" id="KW-0539">Nucleus</keyword>
<dbReference type="FunFam" id="3.30.160.60:FF:000954">
    <property type="entry name" value="Zinc finger and BTB domain containing 40"/>
    <property type="match status" value="1"/>
</dbReference>
<evidence type="ECO:0000256" key="6">
    <source>
        <dbReference type="ARBA" id="ARBA00022737"/>
    </source>
</evidence>
<evidence type="ECO:0000256" key="14">
    <source>
        <dbReference type="PROSITE-ProRule" id="PRU00042"/>
    </source>
</evidence>
<feature type="domain" description="C2H2-type" evidence="16">
    <location>
        <begin position="835"/>
        <end position="858"/>
    </location>
</feature>
<reference evidence="17 18" key="1">
    <citation type="submission" date="2022-11" db="EMBL/GenBank/DDBJ databases">
        <title>Whole genome sequence of Eschrichtius robustus ER-17-0199.</title>
        <authorList>
            <person name="Bruniche-Olsen A."/>
            <person name="Black A.N."/>
            <person name="Fields C.J."/>
            <person name="Walden K."/>
            <person name="Dewoody J.A."/>
        </authorList>
    </citation>
    <scope>NUCLEOTIDE SEQUENCE [LARGE SCALE GENOMIC DNA]</scope>
    <source>
        <strain evidence="17">ER-17-0199</strain>
        <tissue evidence="17">Blubber</tissue>
    </source>
</reference>
<dbReference type="EMBL" id="JAIQCJ010002152">
    <property type="protein sequence ID" value="KAJ8780896.1"/>
    <property type="molecule type" value="Genomic_DNA"/>
</dbReference>
<accession>A0AB34GKR7</accession>
<dbReference type="PROSITE" id="PS00028">
    <property type="entry name" value="ZINC_FINGER_C2H2_1"/>
    <property type="match status" value="10"/>
</dbReference>
<dbReference type="Proteomes" id="UP001159641">
    <property type="component" value="Unassembled WGS sequence"/>
</dbReference>
<sequence length="988" mass="110536">MGCLVGEEGQSAFQRILDKVRSESLDVQTVVSLLRLFQDSNPAVKAALLDGQPEAVEAVQPKALSPPGSTEEGKTLSVLLLEHKEDLIRCVTQLRPILEFLETGEEEFLTGSEKRVILNCCEGGTPKETIENLLHRMAEEKTLSAESLVKLLQAVKMTFPNLGLLLENLQKLAAFPSTTVQASPDDYGIELLRRYHENLSEIFTDNQMLQKMIPHVKSLAPGEREVMEKLVKRDSGSGGFSALMSAVLEEQTLSAAAIWQLLLVAQETKACPLNLLTEEIRREPGADAFFRAVMTPESAAFETILRHHRLILEAIQQRAELKCLASEEERLAETLKEILSISSETASPEASLRALLSRAMEKSISAIEICQLLCGIHRSFPGLQPVMQELVYAGFLTQEKGEKERWMVSNKFHLEAKDKADEKAAEPAEENCQPGKQDGQGETGSLPERQEKDTSASPDSAKKSFVCKACDKSFHFYCRLKVHMKRCRVAKSKQVQCKECNETKDSKKELEKHQLEAHGTGGEPDVPRKKKKRLPVTCDLCGREFAHASGMQYHKLTEHFDEKPFSCEECGAKFAANSTLKNHLRLHTGDRPFMCKHCLMTFTQASALAYHTKKKHSEGKMYACQYCDAVFAQSIELSRHVRTHTGDKPYVCRDCGKGFRQANGLSIHLHTFHNIEDPYDCKKCRMSFPTLQDHRKHIHEVHSKEYHPCPTCGKIFSAPSMLERHMVTHVGGKPFSCGICNKAYQQLSGLWYHNRTHHPDVFAAQNHRSSKFSSLQCSSCDKTFPNTIEHKKHIKAEHAGSQPFRCLYCAATFRFPGALQHHVTTEHFKQSESTFPCELCGELFTSQAQLDCHLESEHPKVTGTESQAAASQMVQVIQTPEPVAQTEQVITLEETQLAGSQVFVTLPDSQTSQTSSELVAVTVEDLLDGTVTLICGEAKFFSSVSCQTGIALDQQVMRWHRISPWHQIKPIERVEQPCLQGMEAKPGT</sequence>
<dbReference type="PANTHER" id="PTHR47772:SF12">
    <property type="entry name" value="RB-ASSOCIATED KRAB ZINC FINGER-RELATED"/>
    <property type="match status" value="1"/>
</dbReference>
<dbReference type="InterPro" id="IPR013087">
    <property type="entry name" value="Znf_C2H2_type"/>
</dbReference>
<dbReference type="FunFam" id="3.30.160.60:FF:000645">
    <property type="entry name" value="Zinc finger and BTB domain containing 40"/>
    <property type="match status" value="1"/>
</dbReference>
<evidence type="ECO:0000256" key="8">
    <source>
        <dbReference type="ARBA" id="ARBA00022833"/>
    </source>
</evidence>
<evidence type="ECO:0000256" key="10">
    <source>
        <dbReference type="ARBA" id="ARBA00023015"/>
    </source>
</evidence>
<dbReference type="GO" id="GO:0005634">
    <property type="term" value="C:nucleus"/>
    <property type="evidence" value="ECO:0007669"/>
    <property type="project" value="UniProtKB-SubCell"/>
</dbReference>
<dbReference type="PROSITE" id="PS50157">
    <property type="entry name" value="ZINC_FINGER_C2H2_2"/>
    <property type="match status" value="10"/>
</dbReference>
<feature type="domain" description="C2H2-type" evidence="16">
    <location>
        <begin position="679"/>
        <end position="707"/>
    </location>
</feature>
<dbReference type="PANTHER" id="PTHR47772">
    <property type="entry name" value="ZINC FINGER PROTEIN 200"/>
    <property type="match status" value="1"/>
</dbReference>
<evidence type="ECO:0000256" key="13">
    <source>
        <dbReference type="ARBA" id="ARBA00023242"/>
    </source>
</evidence>
<dbReference type="Pfam" id="PF00096">
    <property type="entry name" value="zf-C2H2"/>
    <property type="match status" value="4"/>
</dbReference>
<comment type="caution">
    <text evidence="17">The sequence shown here is derived from an EMBL/GenBank/DDBJ whole genome shotgun (WGS) entry which is preliminary data.</text>
</comment>
<evidence type="ECO:0000256" key="9">
    <source>
        <dbReference type="ARBA" id="ARBA00022843"/>
    </source>
</evidence>
<evidence type="ECO:0000313" key="17">
    <source>
        <dbReference type="EMBL" id="KAJ8780896.1"/>
    </source>
</evidence>
<feature type="domain" description="C2H2-type" evidence="16">
    <location>
        <begin position="775"/>
        <end position="803"/>
    </location>
</feature>
<dbReference type="FunFam" id="3.30.160.60:FF:000909">
    <property type="entry name" value="zinc finger and BTB domain-containing protein 40"/>
    <property type="match status" value="1"/>
</dbReference>
<keyword evidence="8" id="KW-0862">Zinc</keyword>
<evidence type="ECO:0000259" key="16">
    <source>
        <dbReference type="PROSITE" id="PS50157"/>
    </source>
</evidence>